<name>A0A947G9V8_9HYPH</name>
<dbReference type="Pfam" id="PF10122">
    <property type="entry name" value="Zn_ribbon_Com"/>
    <property type="match status" value="1"/>
</dbReference>
<feature type="compositionally biased region" description="Basic and acidic residues" evidence="1">
    <location>
        <begin position="43"/>
        <end position="55"/>
    </location>
</feature>
<dbReference type="EMBL" id="JAHHZF010000001">
    <property type="protein sequence ID" value="MBT9288393.1"/>
    <property type="molecule type" value="Genomic_DNA"/>
</dbReference>
<proteinExistence type="predicted"/>
<keyword evidence="2" id="KW-0238">DNA-binding</keyword>
<reference evidence="2 3" key="1">
    <citation type="submission" date="2021-06" db="EMBL/GenBank/DDBJ databases">
        <authorList>
            <person name="Grouzdev D.S."/>
            <person name="Koziaeva V."/>
        </authorList>
    </citation>
    <scope>NUCLEOTIDE SEQUENCE [LARGE SCALE GENOMIC DNA]</scope>
    <source>
        <strain evidence="2 3">22</strain>
    </source>
</reference>
<accession>A0A947G9V8</accession>
<keyword evidence="3" id="KW-1185">Reference proteome</keyword>
<evidence type="ECO:0000313" key="2">
    <source>
        <dbReference type="EMBL" id="MBT9288393.1"/>
    </source>
</evidence>
<evidence type="ECO:0000313" key="3">
    <source>
        <dbReference type="Proteomes" id="UP000766595"/>
    </source>
</evidence>
<dbReference type="Proteomes" id="UP000766595">
    <property type="component" value="Unassembled WGS sequence"/>
</dbReference>
<dbReference type="InterPro" id="IPR019294">
    <property type="entry name" value="Translation_reg_Com"/>
</dbReference>
<dbReference type="AlphaFoldDB" id="A0A947G9V8"/>
<organism evidence="2 3">
    <name type="scientific">Prosthecodimorpha staleyi</name>
    <dbReference type="NCBI Taxonomy" id="2840188"/>
    <lineage>
        <taxon>Bacteria</taxon>
        <taxon>Pseudomonadati</taxon>
        <taxon>Pseudomonadota</taxon>
        <taxon>Alphaproteobacteria</taxon>
        <taxon>Hyphomicrobiales</taxon>
        <taxon>Ancalomicrobiaceae</taxon>
        <taxon>Prosthecodimorpha</taxon>
    </lineage>
</organism>
<gene>
    <name evidence="2" type="ORF">KL771_02970</name>
</gene>
<dbReference type="GO" id="GO:0003677">
    <property type="term" value="F:DNA binding"/>
    <property type="evidence" value="ECO:0007669"/>
    <property type="project" value="UniProtKB-KW"/>
</dbReference>
<comment type="caution">
    <text evidence="2">The sequence shown here is derived from an EMBL/GenBank/DDBJ whole genome shotgun (WGS) entry which is preliminary data.</text>
</comment>
<feature type="region of interest" description="Disordered" evidence="1">
    <location>
        <begin position="38"/>
        <end position="65"/>
    </location>
</feature>
<protein>
    <submittedName>
        <fullName evidence="2">Com family DNA-binding transcriptional regulator</fullName>
    </submittedName>
</protein>
<evidence type="ECO:0000256" key="1">
    <source>
        <dbReference type="SAM" id="MobiDB-lite"/>
    </source>
</evidence>
<sequence length="65" mass="7434">METVRCGYCDALLFKARGSIGTLIEIKCRRCGTLNHLRPAEPSNDRPERPDRGDPCRGSMFRRPR</sequence>